<dbReference type="CDD" id="cd06261">
    <property type="entry name" value="TM_PBP2"/>
    <property type="match status" value="1"/>
</dbReference>
<protein>
    <submittedName>
        <fullName evidence="9">Carbohydrate ABC transporter membrane protein 1 (CUT1 family)</fullName>
    </submittedName>
</protein>
<dbReference type="AlphaFoldDB" id="A0A4Q7VZ43"/>
<evidence type="ECO:0000256" key="6">
    <source>
        <dbReference type="ARBA" id="ARBA00023136"/>
    </source>
</evidence>
<gene>
    <name evidence="9" type="ORF">EV645_7956</name>
</gene>
<feature type="transmembrane region" description="Helical" evidence="7">
    <location>
        <begin position="27"/>
        <end position="51"/>
    </location>
</feature>
<keyword evidence="2 7" id="KW-0813">Transport</keyword>
<keyword evidence="4 7" id="KW-0812">Transmembrane</keyword>
<feature type="transmembrane region" description="Helical" evidence="7">
    <location>
        <begin position="163"/>
        <end position="181"/>
    </location>
</feature>
<feature type="domain" description="ABC transmembrane type-1" evidence="8">
    <location>
        <begin position="85"/>
        <end position="297"/>
    </location>
</feature>
<dbReference type="PANTHER" id="PTHR30193:SF37">
    <property type="entry name" value="INNER MEMBRANE ABC TRANSPORTER PERMEASE PROTEIN YCJO"/>
    <property type="match status" value="1"/>
</dbReference>
<evidence type="ECO:0000256" key="3">
    <source>
        <dbReference type="ARBA" id="ARBA00022475"/>
    </source>
</evidence>
<keyword evidence="3" id="KW-1003">Cell membrane</keyword>
<accession>A0A4Q7VZ43</accession>
<evidence type="ECO:0000313" key="10">
    <source>
        <dbReference type="Proteomes" id="UP000292027"/>
    </source>
</evidence>
<feature type="transmembrane region" description="Helical" evidence="7">
    <location>
        <begin position="122"/>
        <end position="143"/>
    </location>
</feature>
<dbReference type="PROSITE" id="PS50928">
    <property type="entry name" value="ABC_TM1"/>
    <property type="match status" value="1"/>
</dbReference>
<proteinExistence type="inferred from homology"/>
<keyword evidence="10" id="KW-1185">Reference proteome</keyword>
<dbReference type="Proteomes" id="UP000292027">
    <property type="component" value="Unassembled WGS sequence"/>
</dbReference>
<dbReference type="PANTHER" id="PTHR30193">
    <property type="entry name" value="ABC TRANSPORTER PERMEASE PROTEIN"/>
    <property type="match status" value="1"/>
</dbReference>
<keyword evidence="5 7" id="KW-1133">Transmembrane helix</keyword>
<dbReference type="GO" id="GO:0055085">
    <property type="term" value="P:transmembrane transport"/>
    <property type="evidence" value="ECO:0007669"/>
    <property type="project" value="InterPro"/>
</dbReference>
<dbReference type="Gene3D" id="1.10.3720.10">
    <property type="entry name" value="MetI-like"/>
    <property type="match status" value="1"/>
</dbReference>
<evidence type="ECO:0000259" key="8">
    <source>
        <dbReference type="PROSITE" id="PS50928"/>
    </source>
</evidence>
<evidence type="ECO:0000256" key="7">
    <source>
        <dbReference type="RuleBase" id="RU363032"/>
    </source>
</evidence>
<dbReference type="OrthoDB" id="9804439at2"/>
<dbReference type="InterPro" id="IPR035906">
    <property type="entry name" value="MetI-like_sf"/>
</dbReference>
<dbReference type="SUPFAM" id="SSF161098">
    <property type="entry name" value="MetI-like"/>
    <property type="match status" value="1"/>
</dbReference>
<dbReference type="EMBL" id="SHKR01000018">
    <property type="protein sequence ID" value="RZU01855.1"/>
    <property type="molecule type" value="Genomic_DNA"/>
</dbReference>
<dbReference type="InterPro" id="IPR051393">
    <property type="entry name" value="ABC_transporter_permease"/>
</dbReference>
<evidence type="ECO:0000256" key="2">
    <source>
        <dbReference type="ARBA" id="ARBA00022448"/>
    </source>
</evidence>
<evidence type="ECO:0000256" key="4">
    <source>
        <dbReference type="ARBA" id="ARBA00022692"/>
    </source>
</evidence>
<name>A0A4Q7VZ43_9ACTN</name>
<evidence type="ECO:0000313" key="9">
    <source>
        <dbReference type="EMBL" id="RZU01855.1"/>
    </source>
</evidence>
<feature type="transmembrane region" description="Helical" evidence="7">
    <location>
        <begin position="89"/>
        <end position="110"/>
    </location>
</feature>
<evidence type="ECO:0000256" key="1">
    <source>
        <dbReference type="ARBA" id="ARBA00004651"/>
    </source>
</evidence>
<organism evidence="9 10">
    <name type="scientific">Kribbella rubisoli</name>
    <dbReference type="NCBI Taxonomy" id="3075929"/>
    <lineage>
        <taxon>Bacteria</taxon>
        <taxon>Bacillati</taxon>
        <taxon>Actinomycetota</taxon>
        <taxon>Actinomycetes</taxon>
        <taxon>Propionibacteriales</taxon>
        <taxon>Kribbellaceae</taxon>
        <taxon>Kribbella</taxon>
    </lineage>
</organism>
<keyword evidence="6 7" id="KW-0472">Membrane</keyword>
<feature type="transmembrane region" description="Helical" evidence="7">
    <location>
        <begin position="276"/>
        <end position="296"/>
    </location>
</feature>
<dbReference type="InterPro" id="IPR000515">
    <property type="entry name" value="MetI-like"/>
</dbReference>
<evidence type="ECO:0000256" key="5">
    <source>
        <dbReference type="ARBA" id="ARBA00022989"/>
    </source>
</evidence>
<dbReference type="Pfam" id="PF00528">
    <property type="entry name" value="BPD_transp_1"/>
    <property type="match status" value="1"/>
</dbReference>
<comment type="subcellular location">
    <subcellularLocation>
        <location evidence="1 7">Cell membrane</location>
        <topology evidence="1 7">Multi-pass membrane protein</topology>
    </subcellularLocation>
</comment>
<reference evidence="9 10" key="1">
    <citation type="journal article" date="2015" name="Stand. Genomic Sci.">
        <title>Genomic Encyclopedia of Bacterial and Archaeal Type Strains, Phase III: the genomes of soil and plant-associated and newly described type strains.</title>
        <authorList>
            <person name="Whitman W.B."/>
            <person name="Woyke T."/>
            <person name="Klenk H.P."/>
            <person name="Zhou Y."/>
            <person name="Lilburn T.G."/>
            <person name="Beck B.J."/>
            <person name="De Vos P."/>
            <person name="Vandamme P."/>
            <person name="Eisen J.A."/>
            <person name="Garrity G."/>
            <person name="Hugenholtz P."/>
            <person name="Kyrpides N.C."/>
        </authorList>
    </citation>
    <scope>NUCLEOTIDE SEQUENCE [LARGE SCALE GENOMIC DNA]</scope>
    <source>
        <strain evidence="9 10">VKM Ac-2540</strain>
    </source>
</reference>
<sequence>MATHTAVRRAEVPPELRRKRRRRTLEGWLFALPLVFGIVAFQAAPIVVSMYTSFTSWDGFNSPRLVGGRNYVDLIVHDPIFLQVVRNTIVFTVLGVPATVVLALVLALLGNLKIPGTAFFRMAFFAPYVMNVVAIGFVWYYIFGPTNGLINQFLRNLGVTGPAWLADSAWVIPAVVVVSAWQGVGYPMMILLAGLQGIPEEMYEAARIDGASAWSRLWRITLPLLTPQIFFVTISQFIASFQVFGLIYVLTKGGPGYSSSVYIFYLWQVAFQQGKFGYAAAMAWLIVALIAVLTWIQWKLQKKWVFYD</sequence>
<dbReference type="GO" id="GO:0005886">
    <property type="term" value="C:plasma membrane"/>
    <property type="evidence" value="ECO:0007669"/>
    <property type="project" value="UniProtKB-SubCell"/>
</dbReference>
<comment type="similarity">
    <text evidence="7">Belongs to the binding-protein-dependent transport system permease family.</text>
</comment>
<dbReference type="RefSeq" id="WP_130449963.1">
    <property type="nucleotide sequence ID" value="NZ_SHKR01000018.1"/>
</dbReference>
<feature type="transmembrane region" description="Helical" evidence="7">
    <location>
        <begin position="229"/>
        <end position="250"/>
    </location>
</feature>
<comment type="caution">
    <text evidence="9">The sequence shown here is derived from an EMBL/GenBank/DDBJ whole genome shotgun (WGS) entry which is preliminary data.</text>
</comment>